<comment type="caution">
    <text evidence="5">The sequence shown here is derived from an EMBL/GenBank/DDBJ whole genome shotgun (WGS) entry which is preliminary data.</text>
</comment>
<feature type="domain" description="Carboxylesterase type B" evidence="4">
    <location>
        <begin position="34"/>
        <end position="214"/>
    </location>
</feature>
<feature type="signal peptide" evidence="3">
    <location>
        <begin position="1"/>
        <end position="20"/>
    </location>
</feature>
<dbReference type="Pfam" id="PF00135">
    <property type="entry name" value="COesterase"/>
    <property type="match status" value="2"/>
</dbReference>
<evidence type="ECO:0000259" key="4">
    <source>
        <dbReference type="Pfam" id="PF00135"/>
    </source>
</evidence>
<comment type="similarity">
    <text evidence="1">Belongs to the type-B carboxylesterase/lipase family.</text>
</comment>
<dbReference type="SUPFAM" id="SSF53474">
    <property type="entry name" value="alpha/beta-Hydrolases"/>
    <property type="match status" value="2"/>
</dbReference>
<dbReference type="Gene3D" id="3.40.50.1820">
    <property type="entry name" value="alpha/beta hydrolase"/>
    <property type="match status" value="2"/>
</dbReference>
<evidence type="ECO:0000313" key="6">
    <source>
        <dbReference type="Proteomes" id="UP001595075"/>
    </source>
</evidence>
<dbReference type="InterPro" id="IPR002018">
    <property type="entry name" value="CarbesteraseB"/>
</dbReference>
<dbReference type="Proteomes" id="UP001595075">
    <property type="component" value="Unassembled WGS sequence"/>
</dbReference>
<feature type="chain" id="PRO_5045130263" description="Carboxylesterase type B domain-containing protein" evidence="3">
    <location>
        <begin position="21"/>
        <end position="584"/>
    </location>
</feature>
<evidence type="ECO:0000256" key="3">
    <source>
        <dbReference type="SAM" id="SignalP"/>
    </source>
</evidence>
<sequence length="584" mass="63994">MVKLSSNMVSLALSMQAVFATAVVQATSRPVAETLNGSYYGVHTEPLNQDLFVGIPYAEPPVKELRFANPRSLNMTWRGALPATNYAPECVGYGPVQQGYQQNEDCLYLNIVRPSGYENETLPVLVWIHGGGFSQGGASDLRYNLSFIVNNSVNIGKPIMAASIAYRLGPFGFMNGDDVANEGSTNAGLKDQRLGLHWLKENIAGFGGNPDKITSMFCSSNIPQLGNVTDRVIVWGQSAGAASVGIQLLAFNGRDDKLFRAAIMMSGNPLYYGAQNKTNDYQSKYDGFVKAAGCEDCTNPLACLRRLPYAVMNNILNTTSFNSGWNPAIDGDFIARYSSDQMADGSFVHVPIISGANSDEGTSFSPTPVNSEAAFTSFLNVTSSSQIAWPADVLSSLERLYMEEEEYQIPSAAALGGNVTIGPPYGPFWRRSAAYFGDYTFIAGRRLTCQTWASAGLPAYCYRFNAIPSSLSWPLQATHFAENAFVFANLEGVGYKAIKPFANRTQSYFDLSYLMSSTLASFTNDLNPNGWKGRDTEVGSWPMYDAKMPRNLVFDANVTSYIELDTFRAEGIRLLNEHNYLQRR</sequence>
<dbReference type="InterPro" id="IPR029058">
    <property type="entry name" value="AB_hydrolase_fold"/>
</dbReference>
<evidence type="ECO:0000256" key="1">
    <source>
        <dbReference type="ARBA" id="ARBA00005964"/>
    </source>
</evidence>
<dbReference type="InterPro" id="IPR019819">
    <property type="entry name" value="Carboxylesterase_B_CS"/>
</dbReference>
<gene>
    <name evidence="5" type="ORF">VTL71DRAFT_7696</name>
</gene>
<keyword evidence="6" id="KW-1185">Reference proteome</keyword>
<dbReference type="PANTHER" id="PTHR43918">
    <property type="entry name" value="ACETYLCHOLINESTERASE"/>
    <property type="match status" value="1"/>
</dbReference>
<dbReference type="InterPro" id="IPR050654">
    <property type="entry name" value="AChE-related_enzymes"/>
</dbReference>
<name>A0ABR4BUU5_9HELO</name>
<dbReference type="PROSITE" id="PS00941">
    <property type="entry name" value="CARBOXYLESTERASE_B_2"/>
    <property type="match status" value="1"/>
</dbReference>
<proteinExistence type="inferred from homology"/>
<dbReference type="EMBL" id="JAZHXI010000019">
    <property type="protein sequence ID" value="KAL2061423.1"/>
    <property type="molecule type" value="Genomic_DNA"/>
</dbReference>
<keyword evidence="2" id="KW-0378">Hydrolase</keyword>
<reference evidence="5 6" key="1">
    <citation type="journal article" date="2024" name="Commun. Biol.">
        <title>Comparative genomic analysis of thermophilic fungi reveals convergent evolutionary adaptations and gene losses.</title>
        <authorList>
            <person name="Steindorff A.S."/>
            <person name="Aguilar-Pontes M.V."/>
            <person name="Robinson A.J."/>
            <person name="Andreopoulos B."/>
            <person name="LaButti K."/>
            <person name="Kuo A."/>
            <person name="Mondo S."/>
            <person name="Riley R."/>
            <person name="Otillar R."/>
            <person name="Haridas S."/>
            <person name="Lipzen A."/>
            <person name="Grimwood J."/>
            <person name="Schmutz J."/>
            <person name="Clum A."/>
            <person name="Reid I.D."/>
            <person name="Moisan M.C."/>
            <person name="Butler G."/>
            <person name="Nguyen T.T.M."/>
            <person name="Dewar K."/>
            <person name="Conant G."/>
            <person name="Drula E."/>
            <person name="Henrissat B."/>
            <person name="Hansel C."/>
            <person name="Singer S."/>
            <person name="Hutchinson M.I."/>
            <person name="de Vries R.P."/>
            <person name="Natvig D.O."/>
            <person name="Powell A.J."/>
            <person name="Tsang A."/>
            <person name="Grigoriev I.V."/>
        </authorList>
    </citation>
    <scope>NUCLEOTIDE SEQUENCE [LARGE SCALE GENOMIC DNA]</scope>
    <source>
        <strain evidence="5 6">CBS 494.80</strain>
    </source>
</reference>
<evidence type="ECO:0000313" key="5">
    <source>
        <dbReference type="EMBL" id="KAL2061423.1"/>
    </source>
</evidence>
<evidence type="ECO:0000256" key="2">
    <source>
        <dbReference type="ARBA" id="ARBA00022801"/>
    </source>
</evidence>
<organism evidence="5 6">
    <name type="scientific">Oculimacula yallundae</name>
    <dbReference type="NCBI Taxonomy" id="86028"/>
    <lineage>
        <taxon>Eukaryota</taxon>
        <taxon>Fungi</taxon>
        <taxon>Dikarya</taxon>
        <taxon>Ascomycota</taxon>
        <taxon>Pezizomycotina</taxon>
        <taxon>Leotiomycetes</taxon>
        <taxon>Helotiales</taxon>
        <taxon>Ploettnerulaceae</taxon>
        <taxon>Oculimacula</taxon>
    </lineage>
</organism>
<protein>
    <recommendedName>
        <fullName evidence="4">Carboxylesterase type B domain-containing protein</fullName>
    </recommendedName>
</protein>
<accession>A0ABR4BUU5</accession>
<keyword evidence="3" id="KW-0732">Signal</keyword>
<feature type="domain" description="Carboxylesterase type B" evidence="4">
    <location>
        <begin position="219"/>
        <end position="557"/>
    </location>
</feature>
<dbReference type="PANTHER" id="PTHR43918:SF4">
    <property type="entry name" value="CARBOXYLIC ESTER HYDROLASE"/>
    <property type="match status" value="1"/>
</dbReference>